<organism evidence="3 4">
    <name type="scientific">Heracleum sosnowskyi</name>
    <dbReference type="NCBI Taxonomy" id="360622"/>
    <lineage>
        <taxon>Eukaryota</taxon>
        <taxon>Viridiplantae</taxon>
        <taxon>Streptophyta</taxon>
        <taxon>Embryophyta</taxon>
        <taxon>Tracheophyta</taxon>
        <taxon>Spermatophyta</taxon>
        <taxon>Magnoliopsida</taxon>
        <taxon>eudicotyledons</taxon>
        <taxon>Gunneridae</taxon>
        <taxon>Pentapetalae</taxon>
        <taxon>asterids</taxon>
        <taxon>campanulids</taxon>
        <taxon>Apiales</taxon>
        <taxon>Apiaceae</taxon>
        <taxon>Apioideae</taxon>
        <taxon>apioid superclade</taxon>
        <taxon>Tordylieae</taxon>
        <taxon>Tordyliinae</taxon>
        <taxon>Heracleum</taxon>
    </lineage>
</organism>
<dbReference type="SMART" id="SM00256">
    <property type="entry name" value="FBOX"/>
    <property type="match status" value="1"/>
</dbReference>
<sequence>MDREGNEHIGLLEKLPEECILEVVSRTGPMEACRLSVVSKRFLSAAESNILWQRLLPSDYQQLLNRSDASFRKIKFAHKKDLFLFLIGNHVIIDGNTLCFWLHKRTGKKFFLVAASFIGEGDIEEEFYVRDGWYRSGDKSRFQNRVTVCKNVEWFEIHGKISTSILSPNTTYTICLVFHSSIYIDQHFDQPVKVSIGIDGVESIRQIVCLNPHKMRSEGDDDLQYPQQRKDDRFEVKLGEYFNREGDEMNLEITMMEVESEEPKNGPGIEGFELRPKNI</sequence>
<dbReference type="InterPro" id="IPR036047">
    <property type="entry name" value="F-box-like_dom_sf"/>
</dbReference>
<keyword evidence="4" id="KW-1185">Reference proteome</keyword>
<dbReference type="CDD" id="cd22162">
    <property type="entry name" value="F-box_AtSKIP3-like"/>
    <property type="match status" value="1"/>
</dbReference>
<evidence type="ECO:0000256" key="1">
    <source>
        <dbReference type="SAM" id="MobiDB-lite"/>
    </source>
</evidence>
<name>A0AAD8MDQ2_9APIA</name>
<dbReference type="InterPro" id="IPR001810">
    <property type="entry name" value="F-box_dom"/>
</dbReference>
<dbReference type="Pfam" id="PF00646">
    <property type="entry name" value="F-box"/>
    <property type="match status" value="1"/>
</dbReference>
<dbReference type="InterPro" id="IPR025886">
    <property type="entry name" value="PP2-like"/>
</dbReference>
<evidence type="ECO:0000259" key="2">
    <source>
        <dbReference type="PROSITE" id="PS50181"/>
    </source>
</evidence>
<dbReference type="SUPFAM" id="SSF81383">
    <property type="entry name" value="F-box domain"/>
    <property type="match status" value="1"/>
</dbReference>
<proteinExistence type="predicted"/>
<feature type="domain" description="F-box" evidence="2">
    <location>
        <begin position="9"/>
        <end position="55"/>
    </location>
</feature>
<protein>
    <submittedName>
        <fullName evidence="3">F-box domain-containing protein</fullName>
    </submittedName>
</protein>
<dbReference type="PANTHER" id="PTHR32278:SF111">
    <property type="entry name" value="F-BOX PROTEIN PP2-B12-RELATED"/>
    <property type="match status" value="1"/>
</dbReference>
<reference evidence="3" key="1">
    <citation type="submission" date="2023-02" db="EMBL/GenBank/DDBJ databases">
        <title>Genome of toxic invasive species Heracleum sosnowskyi carries increased number of genes despite the absence of recent whole-genome duplications.</title>
        <authorList>
            <person name="Schelkunov M."/>
            <person name="Shtratnikova V."/>
            <person name="Makarenko M."/>
            <person name="Klepikova A."/>
            <person name="Omelchenko D."/>
            <person name="Novikova G."/>
            <person name="Obukhova E."/>
            <person name="Bogdanov V."/>
            <person name="Penin A."/>
            <person name="Logacheva M."/>
        </authorList>
    </citation>
    <scope>NUCLEOTIDE SEQUENCE</scope>
    <source>
        <strain evidence="3">Hsosn_3</strain>
        <tissue evidence="3">Leaf</tissue>
    </source>
</reference>
<evidence type="ECO:0000313" key="3">
    <source>
        <dbReference type="EMBL" id="KAK1369077.1"/>
    </source>
</evidence>
<accession>A0AAD8MDQ2</accession>
<dbReference type="Gene3D" id="1.20.1280.50">
    <property type="match status" value="1"/>
</dbReference>
<reference evidence="3" key="2">
    <citation type="submission" date="2023-05" db="EMBL/GenBank/DDBJ databases">
        <authorList>
            <person name="Schelkunov M.I."/>
        </authorList>
    </citation>
    <scope>NUCLEOTIDE SEQUENCE</scope>
    <source>
        <strain evidence="3">Hsosn_3</strain>
        <tissue evidence="3">Leaf</tissue>
    </source>
</reference>
<dbReference type="PANTHER" id="PTHR32278">
    <property type="entry name" value="F-BOX DOMAIN-CONTAINING PROTEIN"/>
    <property type="match status" value="1"/>
</dbReference>
<dbReference type="AlphaFoldDB" id="A0AAD8MDQ2"/>
<dbReference type="EMBL" id="JAUIZM010000008">
    <property type="protein sequence ID" value="KAK1369077.1"/>
    <property type="molecule type" value="Genomic_DNA"/>
</dbReference>
<evidence type="ECO:0000313" key="4">
    <source>
        <dbReference type="Proteomes" id="UP001237642"/>
    </source>
</evidence>
<dbReference type="Pfam" id="PF14299">
    <property type="entry name" value="PP2"/>
    <property type="match status" value="1"/>
</dbReference>
<dbReference type="Proteomes" id="UP001237642">
    <property type="component" value="Unassembled WGS sequence"/>
</dbReference>
<gene>
    <name evidence="3" type="ORF">POM88_035169</name>
</gene>
<comment type="caution">
    <text evidence="3">The sequence shown here is derived from an EMBL/GenBank/DDBJ whole genome shotgun (WGS) entry which is preliminary data.</text>
</comment>
<dbReference type="PROSITE" id="PS50181">
    <property type="entry name" value="FBOX"/>
    <property type="match status" value="1"/>
</dbReference>
<feature type="region of interest" description="Disordered" evidence="1">
    <location>
        <begin position="259"/>
        <end position="279"/>
    </location>
</feature>